<proteinExistence type="predicted"/>
<dbReference type="Proteomes" id="UP000011086">
    <property type="component" value="Unassembled WGS sequence"/>
</dbReference>
<protein>
    <submittedName>
        <fullName evidence="1">Uncharacterized protein</fullName>
    </submittedName>
</protein>
<organism evidence="1">
    <name type="scientific">Pyricularia oryzae (strain Y34)</name>
    <name type="common">Rice blast fungus</name>
    <name type="synonym">Magnaporthe oryzae</name>
    <dbReference type="NCBI Taxonomy" id="1143189"/>
    <lineage>
        <taxon>Eukaryota</taxon>
        <taxon>Fungi</taxon>
        <taxon>Dikarya</taxon>
        <taxon>Ascomycota</taxon>
        <taxon>Pezizomycotina</taxon>
        <taxon>Sordariomycetes</taxon>
        <taxon>Sordariomycetidae</taxon>
        <taxon>Magnaporthales</taxon>
        <taxon>Pyriculariaceae</taxon>
        <taxon>Pyricularia</taxon>
    </lineage>
</organism>
<dbReference type="EMBL" id="JH793784">
    <property type="protein sequence ID" value="ELQ45090.1"/>
    <property type="molecule type" value="Genomic_DNA"/>
</dbReference>
<accession>A0AA97PAM6</accession>
<reference evidence="1" key="1">
    <citation type="journal article" date="2012" name="PLoS Genet.">
        <title>Comparative analysis of the genomes of two field isolates of the rice blast fungus Magnaporthe oryzae.</title>
        <authorList>
            <person name="Xue M."/>
            <person name="Yang J."/>
            <person name="Li Z."/>
            <person name="Hu S."/>
            <person name="Yao N."/>
            <person name="Dean R.A."/>
            <person name="Zhao W."/>
            <person name="Shen M."/>
            <person name="Zhang H."/>
            <person name="Li C."/>
            <person name="Liu L."/>
            <person name="Cao L."/>
            <person name="Xu X."/>
            <person name="Xing Y."/>
            <person name="Hsiang T."/>
            <person name="Zhang Z."/>
            <person name="Xu J.R."/>
            <person name="Peng Y.L."/>
        </authorList>
    </citation>
    <scope>NUCLEOTIDE SEQUENCE</scope>
    <source>
        <strain evidence="1">Y34</strain>
    </source>
</reference>
<evidence type="ECO:0000313" key="1">
    <source>
        <dbReference type="EMBL" id="ELQ45090.1"/>
    </source>
</evidence>
<gene>
    <name evidence="1" type="ORF">OOU_Y34scaffold00021g30</name>
</gene>
<dbReference type="AlphaFoldDB" id="A0AA97PAM6"/>
<sequence>MPEELGLVFSTIAQLLPECIQTLHTCNGLESLGVFAVTPSNIGNHSWYFLRADVAGTTKRHEHLKRGLVVCGIRGITYDEGGTSSVPGTTAKMPRPCQCALVGELTSVHGILGDCWNGPGLERSVFGVSCSAATGDAVRGRVNLEELSLCDFGRALRRLPGSRN</sequence>
<name>A0AA97PAM6_PYRO3</name>